<dbReference type="EC" id="1.1.2.3" evidence="15"/>
<dbReference type="GO" id="GO:0005758">
    <property type="term" value="C:mitochondrial intermembrane space"/>
    <property type="evidence" value="ECO:0007669"/>
    <property type="project" value="UniProtKB-SubCell"/>
</dbReference>
<keyword evidence="11" id="KW-0496">Mitochondrion</keyword>
<feature type="domain" description="Cytochrome b5 heme-binding" evidence="18">
    <location>
        <begin position="21"/>
        <end position="99"/>
    </location>
</feature>
<dbReference type="InterPro" id="IPR037396">
    <property type="entry name" value="FMN_HAD"/>
</dbReference>
<dbReference type="eggNOG" id="KOG0537">
    <property type="taxonomic scope" value="Eukaryota"/>
</dbReference>
<dbReference type="GO" id="GO:0020037">
    <property type="term" value="F:heme binding"/>
    <property type="evidence" value="ECO:0007669"/>
    <property type="project" value="UniProtKB-UniRule"/>
</dbReference>
<evidence type="ECO:0000256" key="15">
    <source>
        <dbReference type="ARBA" id="ARBA00066458"/>
    </source>
</evidence>
<evidence type="ECO:0000313" key="21">
    <source>
        <dbReference type="Proteomes" id="UP000000707"/>
    </source>
</evidence>
<evidence type="ECO:0000256" key="6">
    <source>
        <dbReference type="ARBA" id="ARBA00022630"/>
    </source>
</evidence>
<evidence type="ECO:0000256" key="8">
    <source>
        <dbReference type="ARBA" id="ARBA00022723"/>
    </source>
</evidence>
<comment type="catalytic activity">
    <reaction evidence="12">
        <text>(S)-lactate + 2 Fe(III)-[cytochrome c] = 2 Fe(II)-[cytochrome c] + pyruvate + 2 H(+)</text>
        <dbReference type="Rhea" id="RHEA:19909"/>
        <dbReference type="Rhea" id="RHEA-COMP:10350"/>
        <dbReference type="Rhea" id="RHEA-COMP:14399"/>
        <dbReference type="ChEBI" id="CHEBI:15361"/>
        <dbReference type="ChEBI" id="CHEBI:15378"/>
        <dbReference type="ChEBI" id="CHEBI:16651"/>
        <dbReference type="ChEBI" id="CHEBI:29033"/>
        <dbReference type="ChEBI" id="CHEBI:29034"/>
        <dbReference type="EC" id="1.1.2.3"/>
    </reaction>
    <physiologicalReaction direction="left-to-right" evidence="12">
        <dbReference type="Rhea" id="RHEA:19910"/>
    </physiologicalReaction>
</comment>
<gene>
    <name evidence="20" type="ORF">CANTEDRAFT_97923</name>
</gene>
<evidence type="ECO:0000256" key="13">
    <source>
        <dbReference type="ARBA" id="ARBA00061137"/>
    </source>
</evidence>
<dbReference type="HOGENOM" id="CLU_020639_1_1_1"/>
<dbReference type="PROSITE" id="PS00557">
    <property type="entry name" value="FMN_HYDROXY_ACID_DH_1"/>
    <property type="match status" value="1"/>
</dbReference>
<comment type="subunit">
    <text evidence="4">Homotetramer.</text>
</comment>
<dbReference type="PROSITE" id="PS50255">
    <property type="entry name" value="CYTOCHROME_B5_2"/>
    <property type="match status" value="1"/>
</dbReference>
<dbReference type="Pfam" id="PF01070">
    <property type="entry name" value="FMN_dh"/>
    <property type="match status" value="1"/>
</dbReference>
<comment type="cofactor">
    <cofactor evidence="1">
        <name>FMN</name>
        <dbReference type="ChEBI" id="CHEBI:58210"/>
    </cofactor>
</comment>
<keyword evidence="8 17" id="KW-0479">Metal-binding</keyword>
<comment type="similarity">
    <text evidence="17">Belongs to the cytochrome b5 family.</text>
</comment>
<dbReference type="PROSITE" id="PS00191">
    <property type="entry name" value="CYTOCHROME_B5_1"/>
    <property type="match status" value="1"/>
</dbReference>
<dbReference type="Pfam" id="PF00173">
    <property type="entry name" value="Cyt-b5"/>
    <property type="match status" value="1"/>
</dbReference>
<dbReference type="SUPFAM" id="SSF51395">
    <property type="entry name" value="FMN-linked oxidoreductases"/>
    <property type="match status" value="1"/>
</dbReference>
<dbReference type="CDD" id="cd02922">
    <property type="entry name" value="FCB2_FMN"/>
    <property type="match status" value="1"/>
</dbReference>
<accession>G3B401</accession>
<evidence type="ECO:0000256" key="9">
    <source>
        <dbReference type="ARBA" id="ARBA00023002"/>
    </source>
</evidence>
<keyword evidence="6" id="KW-0285">Flavoprotein</keyword>
<dbReference type="FunFam" id="3.20.20.70:FF:000062">
    <property type="entry name" value="Cytochrome b2, mitochondrial, putative"/>
    <property type="match status" value="1"/>
</dbReference>
<dbReference type="EMBL" id="GL996521">
    <property type="protein sequence ID" value="EGV63902.1"/>
    <property type="molecule type" value="Genomic_DNA"/>
</dbReference>
<dbReference type="InterPro" id="IPR018506">
    <property type="entry name" value="Cyt_B5_heme-BS"/>
</dbReference>
<comment type="cofactor">
    <cofactor evidence="2">
        <name>heme b</name>
        <dbReference type="ChEBI" id="CHEBI:60344"/>
    </cofactor>
</comment>
<keyword evidence="21" id="KW-1185">Reference proteome</keyword>
<organism evidence="21">
    <name type="scientific">Candida tenuis (strain ATCC 10573 / BCRC 21748 / CBS 615 / JCM 9827 / NBRC 10315 / NRRL Y-1498 / VKM Y-70)</name>
    <name type="common">Yeast</name>
    <name type="synonym">Yamadazyma tenuis</name>
    <dbReference type="NCBI Taxonomy" id="590646"/>
    <lineage>
        <taxon>Eukaryota</taxon>
        <taxon>Fungi</taxon>
        <taxon>Dikarya</taxon>
        <taxon>Ascomycota</taxon>
        <taxon>Saccharomycotina</taxon>
        <taxon>Pichiomycetes</taxon>
        <taxon>Debaryomycetaceae</taxon>
        <taxon>Yamadazyma</taxon>
    </lineage>
</organism>
<evidence type="ECO:0000256" key="11">
    <source>
        <dbReference type="ARBA" id="ARBA00023128"/>
    </source>
</evidence>
<dbReference type="InterPro" id="IPR037458">
    <property type="entry name" value="L-MDH/L-LDH_FMN-bd"/>
</dbReference>
<keyword evidence="9" id="KW-0560">Oxidoreductase</keyword>
<evidence type="ECO:0000256" key="14">
    <source>
        <dbReference type="ARBA" id="ARBA00061589"/>
    </source>
</evidence>
<keyword evidence="5 17" id="KW-0349">Heme</keyword>
<dbReference type="InterPro" id="IPR013785">
    <property type="entry name" value="Aldolase_TIM"/>
</dbReference>
<dbReference type="SMART" id="SM01117">
    <property type="entry name" value="Cyt-b5"/>
    <property type="match status" value="1"/>
</dbReference>
<evidence type="ECO:0000256" key="3">
    <source>
        <dbReference type="ARBA" id="ARBA00004569"/>
    </source>
</evidence>
<dbReference type="InterPro" id="IPR001199">
    <property type="entry name" value="Cyt_B5-like_heme/steroid-bd"/>
</dbReference>
<reference evidence="20 21" key="1">
    <citation type="journal article" date="2011" name="Proc. Natl. Acad. Sci. U.S.A.">
        <title>Comparative genomics of xylose-fermenting fungi for enhanced biofuel production.</title>
        <authorList>
            <person name="Wohlbach D.J."/>
            <person name="Kuo A."/>
            <person name="Sato T.K."/>
            <person name="Potts K.M."/>
            <person name="Salamov A.A."/>
            <person name="LaButti K.M."/>
            <person name="Sun H."/>
            <person name="Clum A."/>
            <person name="Pangilinan J.L."/>
            <person name="Lindquist E.A."/>
            <person name="Lucas S."/>
            <person name="Lapidus A."/>
            <person name="Jin M."/>
            <person name="Gunawan C."/>
            <person name="Balan V."/>
            <person name="Dale B.E."/>
            <person name="Jeffries T.W."/>
            <person name="Zinkel R."/>
            <person name="Barry K.W."/>
            <person name="Grigoriev I.V."/>
            <person name="Gasch A.P."/>
        </authorList>
    </citation>
    <scope>NUCLEOTIDE SEQUENCE [LARGE SCALE GENOMIC DNA]</scope>
    <source>
        <strain evidence="21">ATCC 10573 / BCRC 21748 / CBS 615 / JCM 9827 / NBRC 10315 / NRRL Y-1498 / VKM Y-70</strain>
    </source>
</reference>
<dbReference type="PROSITE" id="PS51349">
    <property type="entry name" value="FMN_HYDROXY_ACID_DH_2"/>
    <property type="match status" value="1"/>
</dbReference>
<dbReference type="GO" id="GO:0004460">
    <property type="term" value="F:L-lactate dehydrogenase (cytochrome) activity"/>
    <property type="evidence" value="ECO:0007669"/>
    <property type="project" value="UniProtKB-EC"/>
</dbReference>
<dbReference type="Proteomes" id="UP000000707">
    <property type="component" value="Unassembled WGS sequence"/>
</dbReference>
<keyword evidence="10 17" id="KW-0408">Iron</keyword>
<keyword evidence="7" id="KW-0288">FMN</keyword>
<evidence type="ECO:0000313" key="20">
    <source>
        <dbReference type="EMBL" id="EGV63902.1"/>
    </source>
</evidence>
<evidence type="ECO:0000256" key="10">
    <source>
        <dbReference type="ARBA" id="ARBA00023004"/>
    </source>
</evidence>
<evidence type="ECO:0000256" key="5">
    <source>
        <dbReference type="ARBA" id="ARBA00022617"/>
    </source>
</evidence>
<dbReference type="AlphaFoldDB" id="G3B401"/>
<evidence type="ECO:0000256" key="17">
    <source>
        <dbReference type="RuleBase" id="RU362121"/>
    </source>
</evidence>
<dbReference type="PANTHER" id="PTHR10578:SF148">
    <property type="entry name" value="L-LACTATE DEHYDROGENASE (CYTOCHROME)"/>
    <property type="match status" value="1"/>
</dbReference>
<dbReference type="Gene3D" id="3.20.20.70">
    <property type="entry name" value="Aldolase class I"/>
    <property type="match status" value="1"/>
</dbReference>
<proteinExistence type="inferred from homology"/>
<dbReference type="Gene3D" id="3.10.120.10">
    <property type="entry name" value="Cytochrome b5-like heme/steroid binding domain"/>
    <property type="match status" value="1"/>
</dbReference>
<comment type="similarity">
    <text evidence="13">In the C-terminal section; belongs to the FMN-dependent alpha-hydroxy acid dehydrogenase family.</text>
</comment>
<dbReference type="STRING" id="590646.G3B401"/>
<evidence type="ECO:0000256" key="12">
    <source>
        <dbReference type="ARBA" id="ARBA00052399"/>
    </source>
</evidence>
<comment type="subcellular location">
    <subcellularLocation>
        <location evidence="3">Mitochondrion intermembrane space</location>
    </subcellularLocation>
</comment>
<dbReference type="OrthoDB" id="1925334at2759"/>
<comment type="similarity">
    <text evidence="14">In the N-terminal section; belongs to the cytochrome b5 family.</text>
</comment>
<dbReference type="SUPFAM" id="SSF55856">
    <property type="entry name" value="Cytochrome b5-like heme/steroid binding domain"/>
    <property type="match status" value="1"/>
</dbReference>
<evidence type="ECO:0000256" key="2">
    <source>
        <dbReference type="ARBA" id="ARBA00001970"/>
    </source>
</evidence>
<dbReference type="GO" id="GO:0006089">
    <property type="term" value="P:lactate metabolic process"/>
    <property type="evidence" value="ECO:0007669"/>
    <property type="project" value="TreeGrafter"/>
</dbReference>
<dbReference type="InterPro" id="IPR008259">
    <property type="entry name" value="FMN_hydac_DH_AS"/>
</dbReference>
<sequence>MYRRLVTNSVKEYGFGLKRCDKKINAEDVAKHDNLDNGVWVVINGKVYDLTTFINMHPGGTSIILKYAGKDASFLFNKVHARGTIESILPEECYLGELDGELEEFDDPMIREEKRSQEMRAKRPPLMSILNLTEFEYVAQKILPIHAWAYYSGGSDDEVTLRENNSAYGRYYFKPKVLVDVDDVDISTEMLDTKTSAPFYCSAAASAKLGHPDGELSIARGLYKENIIQMISSASSYPMDEIVEETPGPKWFQLYVKPDREESLETIRECEELGVKAIFVTVDTPLFGRREKDLRFKIADTEDIEAVDLNLKDSDDFILSYDKIRLKWSDIETFKKNSSIPIVVKGIQRVEDVLLAIENKADAVVLSNHGGRQLDFARPPIDVLAELMPILRERNLDDKIEVFIDGGVRRGSDVLKALCLGAKGVGLGRSFLYANSSYGENGVIKACKLLKDEISRDMKLLGVTKVSELTPDLIHTYPAVFTSHNNIVYEPLYLPQFKE</sequence>
<evidence type="ECO:0000259" key="18">
    <source>
        <dbReference type="PROSITE" id="PS50255"/>
    </source>
</evidence>
<protein>
    <recommendedName>
        <fullName evidence="16">L-lactate dehydrogenase (cytochrome)</fullName>
        <ecNumber evidence="15">1.1.2.3</ecNumber>
    </recommendedName>
</protein>
<feature type="domain" description="FMN hydroxy acid dehydrogenase" evidence="19">
    <location>
        <begin position="124"/>
        <end position="479"/>
    </location>
</feature>
<name>G3B401_CANTC</name>
<evidence type="ECO:0000256" key="16">
    <source>
        <dbReference type="ARBA" id="ARBA00068515"/>
    </source>
</evidence>
<evidence type="ECO:0000259" key="19">
    <source>
        <dbReference type="PROSITE" id="PS51349"/>
    </source>
</evidence>
<evidence type="ECO:0000256" key="1">
    <source>
        <dbReference type="ARBA" id="ARBA00001917"/>
    </source>
</evidence>
<dbReference type="InterPro" id="IPR036400">
    <property type="entry name" value="Cyt_B5-like_heme/steroid_sf"/>
</dbReference>
<dbReference type="eggNOG" id="KOG0538">
    <property type="taxonomic scope" value="Eukaryota"/>
</dbReference>
<dbReference type="InterPro" id="IPR000262">
    <property type="entry name" value="FMN-dep_DH"/>
</dbReference>
<evidence type="ECO:0000256" key="4">
    <source>
        <dbReference type="ARBA" id="ARBA00011881"/>
    </source>
</evidence>
<dbReference type="PANTHER" id="PTHR10578">
    <property type="entry name" value="S -2-HYDROXY-ACID OXIDASE-RELATED"/>
    <property type="match status" value="1"/>
</dbReference>
<evidence type="ECO:0000256" key="7">
    <source>
        <dbReference type="ARBA" id="ARBA00022643"/>
    </source>
</evidence>
<dbReference type="GO" id="GO:0046872">
    <property type="term" value="F:metal ion binding"/>
    <property type="evidence" value="ECO:0007669"/>
    <property type="project" value="UniProtKB-UniRule"/>
</dbReference>